<dbReference type="OrthoDB" id="6142688at2759"/>
<evidence type="ECO:0000313" key="2">
    <source>
        <dbReference type="Proteomes" id="UP000265515"/>
    </source>
</evidence>
<protein>
    <recommendedName>
        <fullName evidence="3">Reverse transcriptase domain-containing protein</fullName>
    </recommendedName>
</protein>
<dbReference type="EMBL" id="BFEA01000560">
    <property type="protein sequence ID" value="GBG86355.1"/>
    <property type="molecule type" value="Genomic_DNA"/>
</dbReference>
<dbReference type="AlphaFoldDB" id="A0A388LVS2"/>
<dbReference type="Proteomes" id="UP000265515">
    <property type="component" value="Unassembled WGS sequence"/>
</dbReference>
<sequence length="961" mass="109318">MTCVNLGVMDAIKDACDTGRFAHFFEMLCFSDFAVLAGAWERSKQDFDDELGVLGEHLELRKQDYARECKEPAGRSARVERILLRIWGVDDSHLDGRIHDAPGGSPPTTVGNRVTRCDDLAIEDDEREETERAIAAIASAIRDSPLADSRANANVSDQDRYTAFAPLASTYWVEHTSTGFRHAIWKMETFNHIAPTSVRALQFMGNISNAQVKECRTQAMKGKLKFFGRVPPLDPQDLKFPPMRVFDLDKCGDTSSGMWQKAIRQQDRLDLRNVRKIWSVGRPYLKCKCKREKNKDCGDTPLWFDHALWYLLAHPDVLFPDMSSIKIRTSMPAEVFCDFDVAQWMEAYDLGQCPCRSRRYMDMRNQASIELLQCEGQMHVITLDSSITDNPLPQGIINAGLNHIPCMSLDIEEAQNEMGVFLDKLMAEVLELWELSTSTQSFLRRVILKRAKTRMIKYKEQHRHVSAEPFEHLVVKREVEFLTRRFLICPTDKAPNTPTFVCKNFIRKLAFQRLTGPEFVSIASSPASVITRIQGELSSLHVLPDAHAALPYLMAVCKAHKGTFRWITNTAGTAVSHADELCACLLRFLLPLVQTFCLERSLEVEARHGVKPNLWWSTASVGEFCANLQEKIYSIFTADITRCFEAIPTDSSEDSLPTAVRFYVQCAMQVQRERSSSHAIQIRRGANGRFLPSWVDAGQAEELGSMIFREQDVFWLSEWCISNSLLRMGDFVWRQVKGIPMGLACSPIWCDVYLFKYEFHAMMRLADTGNAHLIPFFSDAFRYIDDLGAINNTIISSFVRRKEDREENDPCWIYPDEYIEIRENTEVTVDGCGRRANFLCATITITSQESGTYTTSRLDRREGLGFSPCRFMKYKSNRSAKQALQIITAQVAQVLLLCSELDDAAEQINKVVAAMRSNGFAGDACWRVVRKTLRNVHRYQPGRVSVHTVKEALTRMFGFSD</sequence>
<comment type="caution">
    <text evidence="1">The sequence shown here is derived from an EMBL/GenBank/DDBJ whole genome shotgun (WGS) entry which is preliminary data.</text>
</comment>
<reference evidence="1 2" key="1">
    <citation type="journal article" date="2018" name="Cell">
        <title>The Chara Genome: Secondary Complexity and Implications for Plant Terrestrialization.</title>
        <authorList>
            <person name="Nishiyama T."/>
            <person name="Sakayama H."/>
            <person name="Vries J.D."/>
            <person name="Buschmann H."/>
            <person name="Saint-Marcoux D."/>
            <person name="Ullrich K.K."/>
            <person name="Haas F.B."/>
            <person name="Vanderstraeten L."/>
            <person name="Becker D."/>
            <person name="Lang D."/>
            <person name="Vosolsobe S."/>
            <person name="Rombauts S."/>
            <person name="Wilhelmsson P.K.I."/>
            <person name="Janitza P."/>
            <person name="Kern R."/>
            <person name="Heyl A."/>
            <person name="Rumpler F."/>
            <person name="Villalobos L.I.A.C."/>
            <person name="Clay J.M."/>
            <person name="Skokan R."/>
            <person name="Toyoda A."/>
            <person name="Suzuki Y."/>
            <person name="Kagoshima H."/>
            <person name="Schijlen E."/>
            <person name="Tajeshwar N."/>
            <person name="Catarino B."/>
            <person name="Hetherington A.J."/>
            <person name="Saltykova A."/>
            <person name="Bonnot C."/>
            <person name="Breuninger H."/>
            <person name="Symeonidi A."/>
            <person name="Radhakrishnan G.V."/>
            <person name="Van Nieuwerburgh F."/>
            <person name="Deforce D."/>
            <person name="Chang C."/>
            <person name="Karol K.G."/>
            <person name="Hedrich R."/>
            <person name="Ulvskov P."/>
            <person name="Glockner G."/>
            <person name="Delwiche C.F."/>
            <person name="Petrasek J."/>
            <person name="Van de Peer Y."/>
            <person name="Friml J."/>
            <person name="Beilby M."/>
            <person name="Dolan L."/>
            <person name="Kohara Y."/>
            <person name="Sugano S."/>
            <person name="Fujiyama A."/>
            <person name="Delaux P.-M."/>
            <person name="Quint M."/>
            <person name="TheiBen G."/>
            <person name="Hagemann M."/>
            <person name="Harholt J."/>
            <person name="Dunand C."/>
            <person name="Zachgo S."/>
            <person name="Langdale J."/>
            <person name="Maumus F."/>
            <person name="Straeten D.V.D."/>
            <person name="Gould S.B."/>
            <person name="Rensing S.A."/>
        </authorList>
    </citation>
    <scope>NUCLEOTIDE SEQUENCE [LARGE SCALE GENOMIC DNA]</scope>
    <source>
        <strain evidence="1 2">S276</strain>
    </source>
</reference>
<organism evidence="1 2">
    <name type="scientific">Chara braunii</name>
    <name type="common">Braun's stonewort</name>
    <dbReference type="NCBI Taxonomy" id="69332"/>
    <lineage>
        <taxon>Eukaryota</taxon>
        <taxon>Viridiplantae</taxon>
        <taxon>Streptophyta</taxon>
        <taxon>Charophyceae</taxon>
        <taxon>Charales</taxon>
        <taxon>Characeae</taxon>
        <taxon>Chara</taxon>
    </lineage>
</organism>
<accession>A0A388LVS2</accession>
<evidence type="ECO:0000313" key="1">
    <source>
        <dbReference type="EMBL" id="GBG86355.1"/>
    </source>
</evidence>
<evidence type="ECO:0008006" key="3">
    <source>
        <dbReference type="Google" id="ProtNLM"/>
    </source>
</evidence>
<name>A0A388LVS2_CHABU</name>
<proteinExistence type="predicted"/>
<gene>
    <name evidence="1" type="ORF">CBR_g41350</name>
</gene>
<dbReference type="Gramene" id="GBG86355">
    <property type="protein sequence ID" value="GBG86355"/>
    <property type="gene ID" value="CBR_g41350"/>
</dbReference>
<keyword evidence="2" id="KW-1185">Reference proteome</keyword>